<evidence type="ECO:0000313" key="2">
    <source>
        <dbReference type="Proteomes" id="UP001190700"/>
    </source>
</evidence>
<keyword evidence="2" id="KW-1185">Reference proteome</keyword>
<evidence type="ECO:0000313" key="1">
    <source>
        <dbReference type="EMBL" id="KAK3257317.1"/>
    </source>
</evidence>
<gene>
    <name evidence="1" type="ORF">CYMTET_33592</name>
</gene>
<dbReference type="Proteomes" id="UP001190700">
    <property type="component" value="Unassembled WGS sequence"/>
</dbReference>
<accession>A0AAE0FCM0</accession>
<reference evidence="1 2" key="1">
    <citation type="journal article" date="2015" name="Genome Biol. Evol.">
        <title>Comparative Genomics of a Bacterivorous Green Alga Reveals Evolutionary Causalities and Consequences of Phago-Mixotrophic Mode of Nutrition.</title>
        <authorList>
            <person name="Burns J.A."/>
            <person name="Paasch A."/>
            <person name="Narechania A."/>
            <person name="Kim E."/>
        </authorList>
    </citation>
    <scope>NUCLEOTIDE SEQUENCE [LARGE SCALE GENOMIC DNA]</scope>
    <source>
        <strain evidence="1 2">PLY_AMNH</strain>
    </source>
</reference>
<dbReference type="EMBL" id="LGRX02020672">
    <property type="protein sequence ID" value="KAK3257317.1"/>
    <property type="molecule type" value="Genomic_DNA"/>
</dbReference>
<protein>
    <submittedName>
        <fullName evidence="1">Uncharacterized protein</fullName>
    </submittedName>
</protein>
<feature type="non-terminal residue" evidence="1">
    <location>
        <position position="1"/>
    </location>
</feature>
<sequence>RAVKEAALFLDADDRETMYVEARQYAAAELEIRMQSIGLAQMHLQLPTTEERDMTAVARAHLNICTSYLLRRMPEQAASHANKACDNCTDMLLRLKFGKKTGDDASVDAQRTALQGMKMTAMLKNAEAHIRLGTVKGASEALGRLQEMHEGGPVELREEGHPSRIGMLLVRADVHYALALDAMNRSRSIVCLRSRGTVAAR</sequence>
<proteinExistence type="predicted"/>
<comment type="caution">
    <text evidence="1">The sequence shown here is derived from an EMBL/GenBank/DDBJ whole genome shotgun (WGS) entry which is preliminary data.</text>
</comment>
<organism evidence="1 2">
    <name type="scientific">Cymbomonas tetramitiformis</name>
    <dbReference type="NCBI Taxonomy" id="36881"/>
    <lineage>
        <taxon>Eukaryota</taxon>
        <taxon>Viridiplantae</taxon>
        <taxon>Chlorophyta</taxon>
        <taxon>Pyramimonadophyceae</taxon>
        <taxon>Pyramimonadales</taxon>
        <taxon>Pyramimonadaceae</taxon>
        <taxon>Cymbomonas</taxon>
    </lineage>
</organism>
<name>A0AAE0FCM0_9CHLO</name>
<dbReference type="AlphaFoldDB" id="A0AAE0FCM0"/>